<dbReference type="InterPro" id="IPR045865">
    <property type="entry name" value="ACT-like_dom_sf"/>
</dbReference>
<evidence type="ECO:0000259" key="20">
    <source>
        <dbReference type="PROSITE" id="PS51171"/>
    </source>
</evidence>
<dbReference type="CDD" id="cd04905">
    <property type="entry name" value="ACT_CM-PDT"/>
    <property type="match status" value="1"/>
</dbReference>
<keyword evidence="11" id="KW-0057">Aromatic amino acid biosynthesis</keyword>
<evidence type="ECO:0000259" key="19">
    <source>
        <dbReference type="PROSITE" id="PS51168"/>
    </source>
</evidence>
<dbReference type="SUPFAM" id="SSF55021">
    <property type="entry name" value="ACT-like"/>
    <property type="match status" value="1"/>
</dbReference>
<evidence type="ECO:0000256" key="13">
    <source>
        <dbReference type="ARBA" id="ARBA00023235"/>
    </source>
</evidence>
<dbReference type="SMART" id="SM00830">
    <property type="entry name" value="CM_2"/>
    <property type="match status" value="1"/>
</dbReference>
<feature type="domain" description="ACT" evidence="21">
    <location>
        <begin position="309"/>
        <end position="386"/>
    </location>
</feature>
<dbReference type="PROSITE" id="PS00857">
    <property type="entry name" value="PREPHENATE_DEHYDR_1"/>
    <property type="match status" value="1"/>
</dbReference>
<name>A0ABP9MY34_9GAMM</name>
<dbReference type="InterPro" id="IPR036979">
    <property type="entry name" value="CM_dom_sf"/>
</dbReference>
<dbReference type="PIRSF" id="PIRSF001500">
    <property type="entry name" value="Chor_mut_pdt_Ppr"/>
    <property type="match status" value="1"/>
</dbReference>
<dbReference type="PANTHER" id="PTHR21022">
    <property type="entry name" value="PREPHENATE DEHYDRATASE P PROTEIN"/>
    <property type="match status" value="1"/>
</dbReference>
<evidence type="ECO:0000256" key="16">
    <source>
        <dbReference type="ARBA" id="ARBA00031175"/>
    </source>
</evidence>
<dbReference type="InterPro" id="IPR018528">
    <property type="entry name" value="Preph_deHydtase_CS"/>
</dbReference>
<evidence type="ECO:0000256" key="3">
    <source>
        <dbReference type="ARBA" id="ARBA00004496"/>
    </source>
</evidence>
<dbReference type="Pfam" id="PF00800">
    <property type="entry name" value="PDT"/>
    <property type="match status" value="1"/>
</dbReference>
<keyword evidence="9" id="KW-0963">Cytoplasm</keyword>
<keyword evidence="13" id="KW-0413">Isomerase</keyword>
<evidence type="ECO:0000259" key="21">
    <source>
        <dbReference type="PROSITE" id="PS51671"/>
    </source>
</evidence>
<evidence type="ECO:0000256" key="8">
    <source>
        <dbReference type="ARBA" id="ARBA00014401"/>
    </source>
</evidence>
<dbReference type="Proteomes" id="UP001500171">
    <property type="component" value="Unassembled WGS sequence"/>
</dbReference>
<dbReference type="PROSITE" id="PS51171">
    <property type="entry name" value="PREPHENATE_DEHYDR_3"/>
    <property type="match status" value="1"/>
</dbReference>
<dbReference type="EC" id="4.2.1.51" evidence="7"/>
<dbReference type="Pfam" id="PF01817">
    <property type="entry name" value="CM_2"/>
    <property type="match status" value="1"/>
</dbReference>
<evidence type="ECO:0000256" key="15">
    <source>
        <dbReference type="ARBA" id="ARBA00023268"/>
    </source>
</evidence>
<keyword evidence="15" id="KW-0511">Multifunctional enzyme</keyword>
<comment type="function">
    <text evidence="2">Catalyzes the Claisen rearrangement of chorismate to prephenate and the decarboxylation/dehydration of prephenate to phenylpyruvate.</text>
</comment>
<dbReference type="NCBIfam" id="NF007910">
    <property type="entry name" value="PRK10622.1"/>
    <property type="match status" value="1"/>
</dbReference>
<organism evidence="22 23">
    <name type="scientific">Orbus sasakiae</name>
    <dbReference type="NCBI Taxonomy" id="1078475"/>
    <lineage>
        <taxon>Bacteria</taxon>
        <taxon>Pseudomonadati</taxon>
        <taxon>Pseudomonadota</taxon>
        <taxon>Gammaproteobacteria</taxon>
        <taxon>Orbales</taxon>
        <taxon>Orbaceae</taxon>
        <taxon>Orbus</taxon>
    </lineage>
</organism>
<dbReference type="InterPro" id="IPR036263">
    <property type="entry name" value="Chorismate_II_sf"/>
</dbReference>
<dbReference type="InterPro" id="IPR008242">
    <property type="entry name" value="Chor_mutase/pphenate_deHydtase"/>
</dbReference>
<evidence type="ECO:0000256" key="18">
    <source>
        <dbReference type="ARBA" id="ARBA00047848"/>
    </source>
</evidence>
<dbReference type="PANTHER" id="PTHR21022:SF19">
    <property type="entry name" value="PREPHENATE DEHYDRATASE-RELATED"/>
    <property type="match status" value="1"/>
</dbReference>
<evidence type="ECO:0000313" key="23">
    <source>
        <dbReference type="Proteomes" id="UP001500171"/>
    </source>
</evidence>
<gene>
    <name evidence="22" type="primary">pheA</name>
    <name evidence="22" type="ORF">GCM10023211_00490</name>
</gene>
<dbReference type="Gene3D" id="1.20.59.10">
    <property type="entry name" value="Chorismate mutase"/>
    <property type="match status" value="1"/>
</dbReference>
<accession>A0ABP9MY34</accession>
<comment type="pathway">
    <text evidence="5">Metabolic intermediate biosynthesis; prephenate biosynthesis; prephenate from chorismate: step 1/1.</text>
</comment>
<comment type="pathway">
    <text evidence="4">Amino-acid biosynthesis; L-phenylalanine biosynthesis; phenylpyruvate from prephenate: step 1/1.</text>
</comment>
<dbReference type="Gene3D" id="3.40.190.10">
    <property type="entry name" value="Periplasmic binding protein-like II"/>
    <property type="match status" value="2"/>
</dbReference>
<evidence type="ECO:0000256" key="1">
    <source>
        <dbReference type="ARBA" id="ARBA00000824"/>
    </source>
</evidence>
<evidence type="ECO:0000256" key="5">
    <source>
        <dbReference type="ARBA" id="ARBA00004817"/>
    </source>
</evidence>
<evidence type="ECO:0000313" key="22">
    <source>
        <dbReference type="EMBL" id="GAA5103764.1"/>
    </source>
</evidence>
<evidence type="ECO:0000256" key="9">
    <source>
        <dbReference type="ARBA" id="ARBA00022490"/>
    </source>
</evidence>
<reference evidence="23" key="1">
    <citation type="journal article" date="2019" name="Int. J. Syst. Evol. Microbiol.">
        <title>The Global Catalogue of Microorganisms (GCM) 10K type strain sequencing project: providing services to taxonomists for standard genome sequencing and annotation.</title>
        <authorList>
            <consortium name="The Broad Institute Genomics Platform"/>
            <consortium name="The Broad Institute Genome Sequencing Center for Infectious Disease"/>
            <person name="Wu L."/>
            <person name="Ma J."/>
        </authorList>
    </citation>
    <scope>NUCLEOTIDE SEQUENCE [LARGE SCALE GENOMIC DNA]</scope>
    <source>
        <strain evidence="23">JCM 18050</strain>
    </source>
</reference>
<dbReference type="EMBL" id="BAABHY010000001">
    <property type="protein sequence ID" value="GAA5103764.1"/>
    <property type="molecule type" value="Genomic_DNA"/>
</dbReference>
<dbReference type="NCBIfam" id="TIGR01797">
    <property type="entry name" value="CM_P_1"/>
    <property type="match status" value="1"/>
</dbReference>
<evidence type="ECO:0000256" key="17">
    <source>
        <dbReference type="ARBA" id="ARBA00031520"/>
    </source>
</evidence>
<comment type="subcellular location">
    <subcellularLocation>
        <location evidence="3">Cytoplasm</location>
    </subcellularLocation>
</comment>
<evidence type="ECO:0000256" key="2">
    <source>
        <dbReference type="ARBA" id="ARBA00002364"/>
    </source>
</evidence>
<comment type="caution">
    <text evidence="22">The sequence shown here is derived from an EMBL/GenBank/DDBJ whole genome shotgun (WGS) entry which is preliminary data.</text>
</comment>
<dbReference type="Gene3D" id="3.30.70.260">
    <property type="match status" value="1"/>
</dbReference>
<dbReference type="InterPro" id="IPR002701">
    <property type="entry name" value="CM_II_prokaryot"/>
</dbReference>
<keyword evidence="10" id="KW-0028">Amino-acid biosynthesis</keyword>
<evidence type="ECO:0000256" key="14">
    <source>
        <dbReference type="ARBA" id="ARBA00023239"/>
    </source>
</evidence>
<evidence type="ECO:0000256" key="11">
    <source>
        <dbReference type="ARBA" id="ARBA00023141"/>
    </source>
</evidence>
<dbReference type="NCBIfam" id="NF008865">
    <property type="entry name" value="PRK11898.1"/>
    <property type="match status" value="1"/>
</dbReference>
<dbReference type="InterPro" id="IPR002912">
    <property type="entry name" value="ACT_dom"/>
</dbReference>
<dbReference type="SUPFAM" id="SSF48600">
    <property type="entry name" value="Chorismate mutase II"/>
    <property type="match status" value="1"/>
</dbReference>
<comment type="catalytic activity">
    <reaction evidence="18">
        <text>prephenate + H(+) = 3-phenylpyruvate + CO2 + H2O</text>
        <dbReference type="Rhea" id="RHEA:21648"/>
        <dbReference type="ChEBI" id="CHEBI:15377"/>
        <dbReference type="ChEBI" id="CHEBI:15378"/>
        <dbReference type="ChEBI" id="CHEBI:16526"/>
        <dbReference type="ChEBI" id="CHEBI:18005"/>
        <dbReference type="ChEBI" id="CHEBI:29934"/>
        <dbReference type="EC" id="4.2.1.51"/>
    </reaction>
</comment>
<keyword evidence="12" id="KW-0584">Phenylalanine biosynthesis</keyword>
<dbReference type="PROSITE" id="PS00858">
    <property type="entry name" value="PREPHENATE_DEHYDR_2"/>
    <property type="match status" value="1"/>
</dbReference>
<proteinExistence type="predicted"/>
<evidence type="ECO:0000256" key="12">
    <source>
        <dbReference type="ARBA" id="ARBA00023222"/>
    </source>
</evidence>
<keyword evidence="23" id="KW-1185">Reference proteome</keyword>
<dbReference type="InterPro" id="IPR010952">
    <property type="entry name" value="CM_P_1"/>
</dbReference>
<dbReference type="InterPro" id="IPR001086">
    <property type="entry name" value="Preph_deHydtase"/>
</dbReference>
<evidence type="ECO:0000256" key="6">
    <source>
        <dbReference type="ARBA" id="ARBA00012404"/>
    </source>
</evidence>
<dbReference type="PROSITE" id="PS51671">
    <property type="entry name" value="ACT"/>
    <property type="match status" value="1"/>
</dbReference>
<comment type="catalytic activity">
    <reaction evidence="1">
        <text>chorismate = prephenate</text>
        <dbReference type="Rhea" id="RHEA:13897"/>
        <dbReference type="ChEBI" id="CHEBI:29748"/>
        <dbReference type="ChEBI" id="CHEBI:29934"/>
        <dbReference type="EC" id="5.4.99.5"/>
    </reaction>
</comment>
<dbReference type="PROSITE" id="PS51168">
    <property type="entry name" value="CHORISMATE_MUT_2"/>
    <property type="match status" value="1"/>
</dbReference>
<sequence length="391" mass="44554">MCHYFIQAKYPMTDNPLLPLRDKITALDKHLLELLAQRRALSTDVVNTKIEANIPVRDIERERILVKTLIEQGKKYHLDEMFIQRLYQIIIEDSVLLQQRILQEKHNQHTIKTAKIAFLGPKGSYSHSAMRRYAGRHFDHVEESGCSSFKDIFEHVEKGLVDYGILPIENTSSGSINEVYDLLQKTDLHIIGELSLPIDHCILANKHTTLDQIDTVYSHPQPFQQCTNFLENYPHWKIVYCDSTSSAMEMVSKLDKPNVAAIGNKDGGELYGLQVLEHNFANQKENITRFIILARKAIDVSDQVAAKTTILMKTGQQAGALVDALLVLRNHNIVMTKLESRPIHGNPWEEMFYIDLQGNLATLKMQQALKELSSITLFVKVLGCYPSDSIF</sequence>
<dbReference type="EC" id="5.4.99.5" evidence="6"/>
<evidence type="ECO:0000256" key="4">
    <source>
        <dbReference type="ARBA" id="ARBA00004741"/>
    </source>
</evidence>
<dbReference type="CDD" id="cd13631">
    <property type="entry name" value="PBP2_Ct-PDT_like"/>
    <property type="match status" value="1"/>
</dbReference>
<evidence type="ECO:0000256" key="7">
    <source>
        <dbReference type="ARBA" id="ARBA00013147"/>
    </source>
</evidence>
<feature type="domain" description="Prephenate dehydratase" evidence="20">
    <location>
        <begin position="115"/>
        <end position="295"/>
    </location>
</feature>
<evidence type="ECO:0000256" key="10">
    <source>
        <dbReference type="ARBA" id="ARBA00022605"/>
    </source>
</evidence>
<keyword evidence="14" id="KW-0456">Lyase</keyword>
<protein>
    <recommendedName>
        <fullName evidence="8">Bifunctional chorismate mutase/prephenate dehydratase</fullName>
        <ecNumber evidence="7">4.2.1.51</ecNumber>
        <ecNumber evidence="6">5.4.99.5</ecNumber>
    </recommendedName>
    <alternativeName>
        <fullName evidence="17">Chorismate mutase-prephenate dehydratase</fullName>
    </alternativeName>
    <alternativeName>
        <fullName evidence="16">p-protein</fullName>
    </alternativeName>
</protein>
<feature type="domain" description="Chorismate mutase" evidence="19">
    <location>
        <begin position="11"/>
        <end position="102"/>
    </location>
</feature>
<dbReference type="SUPFAM" id="SSF53850">
    <property type="entry name" value="Periplasmic binding protein-like II"/>
    <property type="match status" value="1"/>
</dbReference>